<keyword evidence="1" id="KW-0805">Transcription regulation</keyword>
<dbReference type="Gene3D" id="1.20.120.530">
    <property type="entry name" value="GntR ligand-binding domain-like"/>
    <property type="match status" value="1"/>
</dbReference>
<dbReference type="SMART" id="SM00895">
    <property type="entry name" value="FCD"/>
    <property type="match status" value="1"/>
</dbReference>
<sequence length="235" mass="25658">MATEGKPVTHTTAWRIQQYIVSEGLAAGDRMPSQRELAHELGVSRNSLREAFATLSFMGVVDVQPGRGVYVGDTTFRHGTLSAGSAQGEQGGQGFSYVEVYQLRFALEAQTARLAARRATAGDIRALREANARLNACMETRRLSDAAQHDYEFHMGIAGIAGNAIMRDVLARYQPLVLESQTLPLYALARLPEAVAEHEMLIDAIDSGDPLLAEHMVHHHLLRAADRTGTKFSTS</sequence>
<dbReference type="InterPro" id="IPR036388">
    <property type="entry name" value="WH-like_DNA-bd_sf"/>
</dbReference>
<dbReference type="GO" id="GO:0003677">
    <property type="term" value="F:DNA binding"/>
    <property type="evidence" value="ECO:0007669"/>
    <property type="project" value="UniProtKB-KW"/>
</dbReference>
<dbReference type="PANTHER" id="PTHR43537">
    <property type="entry name" value="TRANSCRIPTIONAL REGULATOR, GNTR FAMILY"/>
    <property type="match status" value="1"/>
</dbReference>
<feature type="domain" description="HTH gntR-type" evidence="4">
    <location>
        <begin position="6"/>
        <end position="74"/>
    </location>
</feature>
<protein>
    <submittedName>
        <fullName evidence="5">Putative L-lactate dehydrogenase operon regulatory protein</fullName>
    </submittedName>
</protein>
<dbReference type="InterPro" id="IPR036390">
    <property type="entry name" value="WH_DNA-bd_sf"/>
</dbReference>
<dbReference type="InterPro" id="IPR011711">
    <property type="entry name" value="GntR_C"/>
</dbReference>
<evidence type="ECO:0000256" key="1">
    <source>
        <dbReference type="ARBA" id="ARBA00023015"/>
    </source>
</evidence>
<keyword evidence="2" id="KW-0238">DNA-binding</keyword>
<dbReference type="PRINTS" id="PR00035">
    <property type="entry name" value="HTHGNTR"/>
</dbReference>
<gene>
    <name evidence="5" type="primary">lldR</name>
    <name evidence="5" type="ORF">KBTEX_03416</name>
</gene>
<dbReference type="InterPro" id="IPR008920">
    <property type="entry name" value="TF_FadR/GntR_C"/>
</dbReference>
<evidence type="ECO:0000256" key="3">
    <source>
        <dbReference type="ARBA" id="ARBA00023163"/>
    </source>
</evidence>
<dbReference type="Pfam" id="PF07729">
    <property type="entry name" value="FCD"/>
    <property type="match status" value="1"/>
</dbReference>
<dbReference type="AlphaFoldDB" id="A0A5B8REN2"/>
<dbReference type="EMBL" id="MN079199">
    <property type="protein sequence ID" value="QEA07071.1"/>
    <property type="molecule type" value="Genomic_DNA"/>
</dbReference>
<dbReference type="SMART" id="SM00345">
    <property type="entry name" value="HTH_GNTR"/>
    <property type="match status" value="1"/>
</dbReference>
<accession>A0A5B8REN2</accession>
<evidence type="ECO:0000313" key="5">
    <source>
        <dbReference type="EMBL" id="QEA07071.1"/>
    </source>
</evidence>
<reference evidence="5" key="1">
    <citation type="submission" date="2019-06" db="EMBL/GenBank/DDBJ databases">
        <authorList>
            <person name="Murdoch R.W."/>
            <person name="Fathepure B."/>
        </authorList>
    </citation>
    <scope>NUCLEOTIDE SEQUENCE</scope>
</reference>
<dbReference type="PANTHER" id="PTHR43537:SF5">
    <property type="entry name" value="UXU OPERON TRANSCRIPTIONAL REGULATOR"/>
    <property type="match status" value="1"/>
</dbReference>
<evidence type="ECO:0000259" key="4">
    <source>
        <dbReference type="PROSITE" id="PS50949"/>
    </source>
</evidence>
<dbReference type="CDD" id="cd07377">
    <property type="entry name" value="WHTH_GntR"/>
    <property type="match status" value="1"/>
</dbReference>
<name>A0A5B8REN2_9ZZZZ</name>
<proteinExistence type="predicted"/>
<organism evidence="5">
    <name type="scientific">uncultured organism</name>
    <dbReference type="NCBI Taxonomy" id="155900"/>
    <lineage>
        <taxon>unclassified sequences</taxon>
        <taxon>environmental samples</taxon>
    </lineage>
</organism>
<keyword evidence="3" id="KW-0804">Transcription</keyword>
<dbReference type="SUPFAM" id="SSF46785">
    <property type="entry name" value="Winged helix' DNA-binding domain"/>
    <property type="match status" value="1"/>
</dbReference>
<dbReference type="InterPro" id="IPR000524">
    <property type="entry name" value="Tscrpt_reg_HTH_GntR"/>
</dbReference>
<dbReference type="Gene3D" id="1.10.10.10">
    <property type="entry name" value="Winged helix-like DNA-binding domain superfamily/Winged helix DNA-binding domain"/>
    <property type="match status" value="1"/>
</dbReference>
<dbReference type="Pfam" id="PF00392">
    <property type="entry name" value="GntR"/>
    <property type="match status" value="1"/>
</dbReference>
<evidence type="ECO:0000256" key="2">
    <source>
        <dbReference type="ARBA" id="ARBA00023125"/>
    </source>
</evidence>
<dbReference type="PROSITE" id="PS50949">
    <property type="entry name" value="HTH_GNTR"/>
    <property type="match status" value="1"/>
</dbReference>
<dbReference type="GO" id="GO:0003700">
    <property type="term" value="F:DNA-binding transcription factor activity"/>
    <property type="evidence" value="ECO:0007669"/>
    <property type="project" value="InterPro"/>
</dbReference>
<dbReference type="SUPFAM" id="SSF48008">
    <property type="entry name" value="GntR ligand-binding domain-like"/>
    <property type="match status" value="1"/>
</dbReference>